<keyword evidence="2" id="KW-1185">Reference proteome</keyword>
<dbReference type="GeneID" id="12984164"/>
<evidence type="ECO:0000313" key="2">
    <source>
        <dbReference type="Proteomes" id="UP000009058"/>
    </source>
</evidence>
<dbReference type="KEGG" id="mgr:MGG_16690"/>
<dbReference type="RefSeq" id="XP_003711638.1">
    <property type="nucleotide sequence ID" value="XM_003711590.1"/>
</dbReference>
<accession>G4N3F3</accession>
<dbReference type="EMBL" id="CM001233">
    <property type="protein sequence ID" value="EHA51831.1"/>
    <property type="molecule type" value="Genomic_DNA"/>
</dbReference>
<dbReference type="AlphaFoldDB" id="G4N3F3"/>
<reference key="2">
    <citation type="submission" date="2011-05" db="EMBL/GenBank/DDBJ databases">
        <title>The Genome Sequence of Magnaporthe oryzae 70-15.</title>
        <authorList>
            <consortium name="The Broad Institute Genome Sequencing Platform"/>
            <person name="Ma L.-J."/>
            <person name="Dead R."/>
            <person name="Young S.K."/>
            <person name="Zeng Q."/>
            <person name="Gargeya S."/>
            <person name="Fitzgerald M."/>
            <person name="Haas B."/>
            <person name="Abouelleil A."/>
            <person name="Alvarado L."/>
            <person name="Arachchi H.M."/>
            <person name="Berlin A."/>
            <person name="Brown A."/>
            <person name="Chapman S.B."/>
            <person name="Chen Z."/>
            <person name="Dunbar C."/>
            <person name="Freedman E."/>
            <person name="Gearin G."/>
            <person name="Gellesch M."/>
            <person name="Goldberg J."/>
            <person name="Griggs A."/>
            <person name="Gujja S."/>
            <person name="Heiman D."/>
            <person name="Howarth C."/>
            <person name="Larson L."/>
            <person name="Lui A."/>
            <person name="MacDonald P.J.P."/>
            <person name="Mehta T."/>
            <person name="Montmayeur A."/>
            <person name="Murphy C."/>
            <person name="Neiman D."/>
            <person name="Pearson M."/>
            <person name="Priest M."/>
            <person name="Roberts A."/>
            <person name="Saif S."/>
            <person name="Shea T."/>
            <person name="Shenoy N."/>
            <person name="Sisk P."/>
            <person name="Stolte C."/>
            <person name="Sykes S."/>
            <person name="Yandava C."/>
            <person name="Wortman J."/>
            <person name="Nusbaum C."/>
            <person name="Birren B."/>
        </authorList>
    </citation>
    <scope>NUCLEOTIDE SEQUENCE</scope>
    <source>
        <strain>70-15</strain>
    </source>
</reference>
<evidence type="ECO:0000313" key="1">
    <source>
        <dbReference type="EMBL" id="EHA51831.1"/>
    </source>
</evidence>
<dbReference type="HOGENOM" id="CLU_1594873_0_0_1"/>
<proteinExistence type="predicted"/>
<name>G4N3F3_PYRO7</name>
<protein>
    <submittedName>
        <fullName evidence="1">Uncharacterized protein</fullName>
    </submittedName>
</protein>
<organism evidence="1 2">
    <name type="scientific">Pyricularia oryzae (strain 70-15 / ATCC MYA-4617 / FGSC 8958)</name>
    <name type="common">Rice blast fungus</name>
    <name type="synonym">Magnaporthe oryzae</name>
    <dbReference type="NCBI Taxonomy" id="242507"/>
    <lineage>
        <taxon>Eukaryota</taxon>
        <taxon>Fungi</taxon>
        <taxon>Dikarya</taxon>
        <taxon>Ascomycota</taxon>
        <taxon>Pezizomycotina</taxon>
        <taxon>Sordariomycetes</taxon>
        <taxon>Sordariomycetidae</taxon>
        <taxon>Magnaporthales</taxon>
        <taxon>Pyriculariaceae</taxon>
        <taxon>Pyricularia</taxon>
    </lineage>
</organism>
<reference evidence="1 2" key="1">
    <citation type="journal article" date="2005" name="Nature">
        <title>The genome sequence of the rice blast fungus Magnaporthe grisea.</title>
        <authorList>
            <person name="Dean R.A."/>
            <person name="Talbot N.J."/>
            <person name="Ebbole D.J."/>
            <person name="Farman M.L."/>
            <person name="Mitchell T.K."/>
            <person name="Orbach M.J."/>
            <person name="Thon M."/>
            <person name="Kulkarni R."/>
            <person name="Xu J.R."/>
            <person name="Pan H."/>
            <person name="Read N.D."/>
            <person name="Lee Y.H."/>
            <person name="Carbone I."/>
            <person name="Brown D."/>
            <person name="Oh Y.Y."/>
            <person name="Donofrio N."/>
            <person name="Jeong J.S."/>
            <person name="Soanes D.M."/>
            <person name="Djonovic S."/>
            <person name="Kolomiets E."/>
            <person name="Rehmeyer C."/>
            <person name="Li W."/>
            <person name="Harding M."/>
            <person name="Kim S."/>
            <person name="Lebrun M.H."/>
            <person name="Bohnert H."/>
            <person name="Coughlan S."/>
            <person name="Butler J."/>
            <person name="Calvo S."/>
            <person name="Ma L.J."/>
            <person name="Nicol R."/>
            <person name="Purcell S."/>
            <person name="Nusbaum C."/>
            <person name="Galagan J.E."/>
            <person name="Birren B.W."/>
        </authorList>
    </citation>
    <scope>NUCLEOTIDE SEQUENCE [LARGE SCALE GENOMIC DNA]</scope>
    <source>
        <strain evidence="2">70-15 / ATCC MYA-4617 / FGSC 8958</strain>
    </source>
</reference>
<dbReference type="VEuPathDB" id="FungiDB:MGG_16690"/>
<dbReference type="InParanoid" id="G4N3F3"/>
<dbReference type="Proteomes" id="UP000009058">
    <property type="component" value="Chromosome 3"/>
</dbReference>
<sequence length="167" mass="18888">MPSPPKPCRQYYCRETRAASSLTNQRHHPCWCLLLGLIVSNRDVAQLTHVSDITIYVHHIYICHFGILQLWGKKHNQGDIHLPTQTRTTSRFILNAAQEHQRKAKSDGQFVENIPLLVCLHKIPQPRLASPDGTTRLVPGEAILHLACGKKGDSRYTIPTCRQVPSN</sequence>
<gene>
    <name evidence="1" type="ORF">MGG_16690</name>
</gene>